<protein>
    <submittedName>
        <fullName evidence="4">Uncharacterized protein</fullName>
    </submittedName>
</protein>
<dbReference type="SMART" id="SM00135">
    <property type="entry name" value="LY"/>
    <property type="match status" value="2"/>
</dbReference>
<organism evidence="4 5">
    <name type="scientific">Dryococelus australis</name>
    <dbReference type="NCBI Taxonomy" id="614101"/>
    <lineage>
        <taxon>Eukaryota</taxon>
        <taxon>Metazoa</taxon>
        <taxon>Ecdysozoa</taxon>
        <taxon>Arthropoda</taxon>
        <taxon>Hexapoda</taxon>
        <taxon>Insecta</taxon>
        <taxon>Pterygota</taxon>
        <taxon>Neoptera</taxon>
        <taxon>Polyneoptera</taxon>
        <taxon>Phasmatodea</taxon>
        <taxon>Verophasmatodea</taxon>
        <taxon>Anareolatae</taxon>
        <taxon>Phasmatidae</taxon>
        <taxon>Eurycanthinae</taxon>
        <taxon>Dryococelus</taxon>
    </lineage>
</organism>
<dbReference type="Proteomes" id="UP001159363">
    <property type="component" value="Chromosome 9"/>
</dbReference>
<evidence type="ECO:0000313" key="4">
    <source>
        <dbReference type="EMBL" id="KAJ8874700.1"/>
    </source>
</evidence>
<dbReference type="Gene3D" id="2.120.10.30">
    <property type="entry name" value="TolB, C-terminal domain"/>
    <property type="match status" value="1"/>
</dbReference>
<feature type="repeat" description="LDL-receptor class B" evidence="3">
    <location>
        <begin position="28"/>
        <end position="72"/>
    </location>
</feature>
<dbReference type="EMBL" id="JARBHB010000010">
    <property type="protein sequence ID" value="KAJ8874700.1"/>
    <property type="molecule type" value="Genomic_DNA"/>
</dbReference>
<evidence type="ECO:0000256" key="1">
    <source>
        <dbReference type="ARBA" id="ARBA00022536"/>
    </source>
</evidence>
<keyword evidence="1" id="KW-0245">EGF-like domain</keyword>
<dbReference type="PROSITE" id="PS51120">
    <property type="entry name" value="LDLRB"/>
    <property type="match status" value="1"/>
</dbReference>
<accession>A0ABQ9GRQ1</accession>
<reference evidence="4 5" key="1">
    <citation type="submission" date="2023-02" db="EMBL/GenBank/DDBJ databases">
        <title>LHISI_Scaffold_Assembly.</title>
        <authorList>
            <person name="Stuart O.P."/>
            <person name="Cleave R."/>
            <person name="Magrath M.J.L."/>
            <person name="Mikheyev A.S."/>
        </authorList>
    </citation>
    <scope>NUCLEOTIDE SEQUENCE [LARGE SCALE GENOMIC DNA]</scope>
    <source>
        <strain evidence="4">Daus_M_001</strain>
        <tissue evidence="4">Leg muscle</tissue>
    </source>
</reference>
<keyword evidence="5" id="KW-1185">Reference proteome</keyword>
<dbReference type="InterPro" id="IPR050778">
    <property type="entry name" value="Cueball_EGF_LRP_Nidogen"/>
</dbReference>
<sequence>MVACSRLQVLINDDLLEPRGIALAPEHGWMFWSDWNEKRPKIERAAMDGSERMLLASTNLGWPNGITLDLKRSKIYWCDAKTDKIEVRLETDWCAVCSCLL</sequence>
<keyword evidence="2" id="KW-0677">Repeat</keyword>
<dbReference type="InterPro" id="IPR011042">
    <property type="entry name" value="6-blade_b-propeller_TolB-like"/>
</dbReference>
<gene>
    <name evidence="4" type="ORF">PR048_025566</name>
</gene>
<dbReference type="PANTHER" id="PTHR46513:SF41">
    <property type="entry name" value="LOW-DENSITY LIPOPROTEIN RECEPTOR-RELATED PROTEIN"/>
    <property type="match status" value="1"/>
</dbReference>
<comment type="caution">
    <text evidence="4">The sequence shown here is derived from an EMBL/GenBank/DDBJ whole genome shotgun (WGS) entry which is preliminary data.</text>
</comment>
<dbReference type="PANTHER" id="PTHR46513">
    <property type="entry name" value="VITELLOGENIN RECEPTOR-LIKE PROTEIN-RELATED-RELATED"/>
    <property type="match status" value="1"/>
</dbReference>
<evidence type="ECO:0000256" key="3">
    <source>
        <dbReference type="PROSITE-ProRule" id="PRU00461"/>
    </source>
</evidence>
<evidence type="ECO:0000256" key="2">
    <source>
        <dbReference type="ARBA" id="ARBA00022737"/>
    </source>
</evidence>
<dbReference type="InterPro" id="IPR000033">
    <property type="entry name" value="LDLR_classB_rpt"/>
</dbReference>
<name>A0ABQ9GRQ1_9NEOP</name>
<evidence type="ECO:0000313" key="5">
    <source>
        <dbReference type="Proteomes" id="UP001159363"/>
    </source>
</evidence>
<proteinExistence type="predicted"/>
<dbReference type="Pfam" id="PF00058">
    <property type="entry name" value="Ldl_recept_b"/>
    <property type="match status" value="1"/>
</dbReference>
<dbReference type="SUPFAM" id="SSF63825">
    <property type="entry name" value="YWTD domain"/>
    <property type="match status" value="1"/>
</dbReference>